<dbReference type="EMBL" id="FMHY01000002">
    <property type="protein sequence ID" value="SCL56275.1"/>
    <property type="molecule type" value="Genomic_DNA"/>
</dbReference>
<dbReference type="InterPro" id="IPR026337">
    <property type="entry name" value="AKG_HExxH"/>
</dbReference>
<accession>A0A1C6UQE6</accession>
<keyword evidence="2" id="KW-1185">Reference proteome</keyword>
<reference evidence="2" key="1">
    <citation type="submission" date="2016-06" db="EMBL/GenBank/DDBJ databases">
        <authorList>
            <person name="Varghese N."/>
            <person name="Submissions Spin"/>
        </authorList>
    </citation>
    <scope>NUCLEOTIDE SEQUENCE [LARGE SCALE GENOMIC DNA]</scope>
    <source>
        <strain evidence="2">DSM 44814</strain>
    </source>
</reference>
<dbReference type="Proteomes" id="UP000199696">
    <property type="component" value="Unassembled WGS sequence"/>
</dbReference>
<dbReference type="AlphaFoldDB" id="A0A1C6UQE6"/>
<name>A0A1C6UQE6_9ACTN</name>
<organism evidence="1 2">
    <name type="scientific">Micromonospora eburnea</name>
    <dbReference type="NCBI Taxonomy" id="227316"/>
    <lineage>
        <taxon>Bacteria</taxon>
        <taxon>Bacillati</taxon>
        <taxon>Actinomycetota</taxon>
        <taxon>Actinomycetes</taxon>
        <taxon>Micromonosporales</taxon>
        <taxon>Micromonosporaceae</taxon>
        <taxon>Micromonospora</taxon>
    </lineage>
</organism>
<dbReference type="STRING" id="227316.GA0070604_3380"/>
<proteinExistence type="predicted"/>
<sequence>MNPPVHRLPRSVLDELAAGRGGPDAVARLASAQRSKTLLLVRALVLLVQEAGHPDRAAVEAAYHVLASLRPDDRAAALGHPPVAAWAFGTASLLARGDRSAAYPGLLAAVAVAAAVRSGIDADLDVPLAPDPCGRLDLPGLGTVAVPAHATRARIRCAAGRAEVHCAGERIGIVAGPSADRRWLPVPRLWLTHDGLPLSLLLDTGTWRHVPAGAGHRAGGVTDPRGWRHRLDGAWRILVDGHRPVAEEISPALRALLPVAPPPTGTRSGTFHHAFGSVAMSLPPDPRSAAVTLAHEIQHLKLAALTDMFALVEPGPPEFFYAPWRPDPRPLDGLLHGAYAHLGVAGFWRRQRGAAGDRAQRHRAEVESARWTRAADDTVRVLRAQRRLTPVGRRLVDGMADVLDDWAREPVPPEAAAEARRLLDAHRTRWARAPARTG</sequence>
<evidence type="ECO:0000313" key="1">
    <source>
        <dbReference type="EMBL" id="SCL56275.1"/>
    </source>
</evidence>
<gene>
    <name evidence="1" type="ORF">GA0070604_3380</name>
</gene>
<dbReference type="RefSeq" id="WP_167363492.1">
    <property type="nucleotide sequence ID" value="NZ_FMHY01000002.1"/>
</dbReference>
<dbReference type="NCBIfam" id="TIGR04267">
    <property type="entry name" value="mod_HExxH"/>
    <property type="match status" value="1"/>
</dbReference>
<evidence type="ECO:0000313" key="2">
    <source>
        <dbReference type="Proteomes" id="UP000199696"/>
    </source>
</evidence>
<protein>
    <submittedName>
        <fullName evidence="1">HEXXH motif-containing protein</fullName>
    </submittedName>
</protein>